<dbReference type="Pfam" id="PF08448">
    <property type="entry name" value="PAS_4"/>
    <property type="match status" value="2"/>
</dbReference>
<name>A0A840YTZ6_9SPHN</name>
<feature type="domain" description="PAS" evidence="1">
    <location>
        <begin position="350"/>
        <end position="417"/>
    </location>
</feature>
<evidence type="ECO:0000259" key="1">
    <source>
        <dbReference type="SMART" id="SM00091"/>
    </source>
</evidence>
<comment type="caution">
    <text evidence="2">The sequence shown here is derived from an EMBL/GenBank/DDBJ whole genome shotgun (WGS) entry which is preliminary data.</text>
</comment>
<accession>A0A840YTZ6</accession>
<gene>
    <name evidence="2" type="ORF">FHT02_004420</name>
</gene>
<dbReference type="SMART" id="SM00091">
    <property type="entry name" value="PAS"/>
    <property type="match status" value="2"/>
</dbReference>
<dbReference type="InterPro" id="IPR013656">
    <property type="entry name" value="PAS_4"/>
</dbReference>
<dbReference type="Gene3D" id="3.30.450.20">
    <property type="entry name" value="PAS domain"/>
    <property type="match status" value="3"/>
</dbReference>
<dbReference type="RefSeq" id="WP_184092220.1">
    <property type="nucleotide sequence ID" value="NZ_JACIJF010000053.1"/>
</dbReference>
<dbReference type="SUPFAM" id="SSF55785">
    <property type="entry name" value="PYP-like sensor domain (PAS domain)"/>
    <property type="match status" value="2"/>
</dbReference>
<dbReference type="Proteomes" id="UP000527143">
    <property type="component" value="Unassembled WGS sequence"/>
</dbReference>
<dbReference type="EMBL" id="JACIJF010000053">
    <property type="protein sequence ID" value="MBB5713150.1"/>
    <property type="molecule type" value="Genomic_DNA"/>
</dbReference>
<proteinExistence type="predicted"/>
<evidence type="ECO:0000313" key="3">
    <source>
        <dbReference type="Proteomes" id="UP000527143"/>
    </source>
</evidence>
<sequence length="429" mass="46926">MSSLQGLSGEETYPIGDGEMGALVRAHDWPSSPLGPPSAWPQALRTALSTCLNSPAVSAILWGPDFRLLYNDAYRPFLGERHPLALGETMANTWPTMWQALTASAQQVLDTGVGVVAENQQLIMESDGGLIETFWSYSFAPVRGETGKVEGIFLTAFDATGRIMAERAQQEAERRLDDAIAAADLSADFRALFDASPAPFLVVAPPDWTIVAANDARLQVTGTTRAQQIGRRLFEVFPDDPNDPTADGVRNLTASLERVVATEATDTMAVQRYAVQEADGRFVERWWSPVNSPVLDRSGNVALIIHRVEDVTETVRLRGEAEARDQLARDQQAVIDRMRTTETALRASEEFNRRILASSSDCIKVLDLDGRLEFMSEGGKGVMEVEDFAAIQGACWPDFWPGEEHAKAVAAVEEAKCGGTGRFKALPRR</sequence>
<evidence type="ECO:0000313" key="2">
    <source>
        <dbReference type="EMBL" id="MBB5713150.1"/>
    </source>
</evidence>
<keyword evidence="3" id="KW-1185">Reference proteome</keyword>
<protein>
    <submittedName>
        <fullName evidence="2">PAS domain S-box-containing protein</fullName>
    </submittedName>
</protein>
<feature type="domain" description="PAS" evidence="1">
    <location>
        <begin position="187"/>
        <end position="254"/>
    </location>
</feature>
<dbReference type="NCBIfam" id="TIGR00229">
    <property type="entry name" value="sensory_box"/>
    <property type="match status" value="1"/>
</dbReference>
<reference evidence="2 3" key="1">
    <citation type="submission" date="2020-08" db="EMBL/GenBank/DDBJ databases">
        <title>Genomic Encyclopedia of Type Strains, Phase IV (KMG-IV): sequencing the most valuable type-strain genomes for metagenomic binning, comparative biology and taxonomic classification.</title>
        <authorList>
            <person name="Goeker M."/>
        </authorList>
    </citation>
    <scope>NUCLEOTIDE SEQUENCE [LARGE SCALE GENOMIC DNA]</scope>
    <source>
        <strain evidence="2 3">DSM 26736</strain>
    </source>
</reference>
<dbReference type="AlphaFoldDB" id="A0A840YTZ6"/>
<dbReference type="InterPro" id="IPR000014">
    <property type="entry name" value="PAS"/>
</dbReference>
<organism evidence="2 3">
    <name type="scientific">Sphingomonas xinjiangensis</name>
    <dbReference type="NCBI Taxonomy" id="643568"/>
    <lineage>
        <taxon>Bacteria</taxon>
        <taxon>Pseudomonadati</taxon>
        <taxon>Pseudomonadota</taxon>
        <taxon>Alphaproteobacteria</taxon>
        <taxon>Sphingomonadales</taxon>
        <taxon>Sphingomonadaceae</taxon>
        <taxon>Sphingomonas</taxon>
    </lineage>
</organism>
<dbReference type="InterPro" id="IPR035965">
    <property type="entry name" value="PAS-like_dom_sf"/>
</dbReference>